<name>A0A3L6Q7X5_PANMI</name>
<proteinExistence type="predicted"/>
<dbReference type="Pfam" id="PF02137">
    <property type="entry name" value="A_deamin"/>
    <property type="match status" value="1"/>
</dbReference>
<keyword evidence="4" id="KW-1185">Reference proteome</keyword>
<dbReference type="OrthoDB" id="10268011at2759"/>
<protein>
    <submittedName>
        <fullName evidence="3">tRNA-specific adenosine deaminase 1</fullName>
    </submittedName>
</protein>
<dbReference type="GO" id="GO:0006396">
    <property type="term" value="P:RNA processing"/>
    <property type="evidence" value="ECO:0007669"/>
    <property type="project" value="InterPro"/>
</dbReference>
<evidence type="ECO:0000259" key="2">
    <source>
        <dbReference type="PROSITE" id="PS50141"/>
    </source>
</evidence>
<dbReference type="PROSITE" id="PS50141">
    <property type="entry name" value="A_DEAMIN_EDITASE"/>
    <property type="match status" value="1"/>
</dbReference>
<dbReference type="PANTHER" id="PTHR10910">
    <property type="entry name" value="EUKARYOTE SPECIFIC DSRNA BINDING PROTEIN"/>
    <property type="match status" value="1"/>
</dbReference>
<dbReference type="GO" id="GO:0003725">
    <property type="term" value="F:double-stranded RNA binding"/>
    <property type="evidence" value="ECO:0007669"/>
    <property type="project" value="TreeGrafter"/>
</dbReference>
<dbReference type="GO" id="GO:0005737">
    <property type="term" value="C:cytoplasm"/>
    <property type="evidence" value="ECO:0007669"/>
    <property type="project" value="TreeGrafter"/>
</dbReference>
<feature type="domain" description="A to I editase" evidence="2">
    <location>
        <begin position="1"/>
        <end position="77"/>
    </location>
</feature>
<dbReference type="GO" id="GO:0008251">
    <property type="term" value="F:tRNA-specific adenosine deaminase activity"/>
    <property type="evidence" value="ECO:0007669"/>
    <property type="project" value="TreeGrafter"/>
</dbReference>
<evidence type="ECO:0000313" key="4">
    <source>
        <dbReference type="Proteomes" id="UP000275267"/>
    </source>
</evidence>
<dbReference type="PANTHER" id="PTHR10910:SF62">
    <property type="entry name" value="AT07585P-RELATED"/>
    <property type="match status" value="1"/>
</dbReference>
<accession>A0A3L6Q7X5</accession>
<dbReference type="STRING" id="4540.A0A3L6Q7X5"/>
<feature type="compositionally biased region" description="Basic and acidic residues" evidence="1">
    <location>
        <begin position="156"/>
        <end position="169"/>
    </location>
</feature>
<dbReference type="InterPro" id="IPR002466">
    <property type="entry name" value="A_deamin"/>
</dbReference>
<feature type="compositionally biased region" description="Basic residues" evidence="1">
    <location>
        <begin position="176"/>
        <end position="193"/>
    </location>
</feature>
<dbReference type="GO" id="GO:0003726">
    <property type="term" value="F:double-stranded RNA adenosine deaminase activity"/>
    <property type="evidence" value="ECO:0007669"/>
    <property type="project" value="TreeGrafter"/>
</dbReference>
<evidence type="ECO:0000256" key="1">
    <source>
        <dbReference type="SAM" id="MobiDB-lite"/>
    </source>
</evidence>
<organism evidence="3 4">
    <name type="scientific">Panicum miliaceum</name>
    <name type="common">Proso millet</name>
    <name type="synonym">Broomcorn millet</name>
    <dbReference type="NCBI Taxonomy" id="4540"/>
    <lineage>
        <taxon>Eukaryota</taxon>
        <taxon>Viridiplantae</taxon>
        <taxon>Streptophyta</taxon>
        <taxon>Embryophyta</taxon>
        <taxon>Tracheophyta</taxon>
        <taxon>Spermatophyta</taxon>
        <taxon>Magnoliopsida</taxon>
        <taxon>Liliopsida</taxon>
        <taxon>Poales</taxon>
        <taxon>Poaceae</taxon>
        <taxon>PACMAD clade</taxon>
        <taxon>Panicoideae</taxon>
        <taxon>Panicodae</taxon>
        <taxon>Paniceae</taxon>
        <taxon>Panicinae</taxon>
        <taxon>Panicum</taxon>
        <taxon>Panicum sect. Panicum</taxon>
    </lineage>
</organism>
<dbReference type="GO" id="GO:0006382">
    <property type="term" value="P:adenosine to inosine editing"/>
    <property type="evidence" value="ECO:0007669"/>
    <property type="project" value="TreeGrafter"/>
</dbReference>
<gene>
    <name evidence="3" type="ORF">C2845_PM15G26480</name>
</gene>
<dbReference type="GO" id="GO:0005730">
    <property type="term" value="C:nucleolus"/>
    <property type="evidence" value="ECO:0007669"/>
    <property type="project" value="TreeGrafter"/>
</dbReference>
<reference evidence="4" key="1">
    <citation type="journal article" date="2019" name="Nat. Commun.">
        <title>The genome of broomcorn millet.</title>
        <authorList>
            <person name="Zou C."/>
            <person name="Miki D."/>
            <person name="Li D."/>
            <person name="Tang Q."/>
            <person name="Xiao L."/>
            <person name="Rajput S."/>
            <person name="Deng P."/>
            <person name="Jia W."/>
            <person name="Huang R."/>
            <person name="Zhang M."/>
            <person name="Sun Y."/>
            <person name="Hu J."/>
            <person name="Fu X."/>
            <person name="Schnable P.S."/>
            <person name="Li F."/>
            <person name="Zhang H."/>
            <person name="Feng B."/>
            <person name="Zhu X."/>
            <person name="Liu R."/>
            <person name="Schnable J.C."/>
            <person name="Zhu J.-K."/>
            <person name="Zhang H."/>
        </authorList>
    </citation>
    <scope>NUCLEOTIDE SEQUENCE [LARGE SCALE GENOMIC DNA]</scope>
</reference>
<dbReference type="EMBL" id="PQIB02000013">
    <property type="protein sequence ID" value="RLM73673.1"/>
    <property type="molecule type" value="Genomic_DNA"/>
</dbReference>
<feature type="region of interest" description="Disordered" evidence="1">
    <location>
        <begin position="156"/>
        <end position="193"/>
    </location>
</feature>
<dbReference type="AlphaFoldDB" id="A0A3L6Q7X5"/>
<feature type="region of interest" description="Disordered" evidence="1">
    <location>
        <begin position="83"/>
        <end position="112"/>
    </location>
</feature>
<evidence type="ECO:0000313" key="3">
    <source>
        <dbReference type="EMBL" id="RLM73673.1"/>
    </source>
</evidence>
<comment type="caution">
    <text evidence="3">The sequence shown here is derived from an EMBL/GenBank/DDBJ whole genome shotgun (WGS) entry which is preliminary data.</text>
</comment>
<sequence>MGTGTKCLGASRLSARGDLVHDAHAEVIARRALLRFLYSEIGRGASSEWLVASGDGGRWKLRDEHCLHLYITQLPCGVMPVPPSESELPREQLDGGVNGCSESSSGAPNGEVREYAPPVMAAMALEEAGSLTGGEVAALAVRASSAILERLEQWKANEEDAASSRKDSPRGATARGRSRGHRGRDGRRRSWWR</sequence>
<dbReference type="Proteomes" id="UP000275267">
    <property type="component" value="Unassembled WGS sequence"/>
</dbReference>